<reference evidence="2 3" key="1">
    <citation type="submission" date="2022-10" db="EMBL/GenBank/DDBJ databases">
        <title>paucibacter sp. hw8 Genome sequencing.</title>
        <authorList>
            <person name="Park S."/>
        </authorList>
    </citation>
    <scope>NUCLEOTIDE SEQUENCE [LARGE SCALE GENOMIC DNA]</scope>
    <source>
        <strain evidence="3">hw8</strain>
    </source>
</reference>
<dbReference type="EMBL" id="JAQQXS010000011">
    <property type="protein sequence ID" value="MDC8786158.1"/>
    <property type="molecule type" value="Genomic_DNA"/>
</dbReference>
<protein>
    <submittedName>
        <fullName evidence="2">GNAT family N-acetyltransferase</fullName>
    </submittedName>
</protein>
<comment type="caution">
    <text evidence="2">The sequence shown here is derived from an EMBL/GenBank/DDBJ whole genome shotgun (WGS) entry which is preliminary data.</text>
</comment>
<name>A0ABT5KUW7_9BURK</name>
<keyword evidence="3" id="KW-1185">Reference proteome</keyword>
<dbReference type="Pfam" id="PF13480">
    <property type="entry name" value="Acetyltransf_6"/>
    <property type="match status" value="1"/>
</dbReference>
<evidence type="ECO:0000313" key="2">
    <source>
        <dbReference type="EMBL" id="MDC8786158.1"/>
    </source>
</evidence>
<evidence type="ECO:0000259" key="1">
    <source>
        <dbReference type="Pfam" id="PF13480"/>
    </source>
</evidence>
<proteinExistence type="predicted"/>
<evidence type="ECO:0000313" key="3">
    <source>
        <dbReference type="Proteomes" id="UP001219862"/>
    </source>
</evidence>
<organism evidence="2 3">
    <name type="scientific">Roseateles koreensis</name>
    <dbReference type="NCBI Taxonomy" id="2987526"/>
    <lineage>
        <taxon>Bacteria</taxon>
        <taxon>Pseudomonadati</taxon>
        <taxon>Pseudomonadota</taxon>
        <taxon>Betaproteobacteria</taxon>
        <taxon>Burkholderiales</taxon>
        <taxon>Sphaerotilaceae</taxon>
        <taxon>Roseateles</taxon>
    </lineage>
</organism>
<dbReference type="InterPro" id="IPR038740">
    <property type="entry name" value="BioF2-like_GNAT_dom"/>
</dbReference>
<dbReference type="SUPFAM" id="SSF55729">
    <property type="entry name" value="Acyl-CoA N-acyltransferases (Nat)"/>
    <property type="match status" value="1"/>
</dbReference>
<dbReference type="Gene3D" id="3.40.630.30">
    <property type="match status" value="1"/>
</dbReference>
<sequence>MSWRIHPIKNFLSVTAQWDSLARARAGRPFLESLFLLPALAAFAPDDALVCFFESHGQTNIACILCRQGKGMWQTFQPSQLPLGAFLTDGTVELQSAFGELWRQLPGLSLGLGLTQLDPLFESRPSPEGKIQTIPYIKTAWVDINEGFDTYWESRGKNLRQNTRKQRNKLSAEGIEPRLECLTDVDHVAQAIAQYGQLESAGWKTENGTAIHPDNDQGIFYRQMLENFARQGRCKIYRYWFGDKVVAMDLCITDEETIVILKTTYDEQYKAVSPSTLMRQTEFESLFEAKQYKKIEFYGKVMEWHTRWTDKERELFHANIYRNQLIPQLLSLRSKLRTKIISNKAAQSVESDKTATATAD</sequence>
<dbReference type="Proteomes" id="UP001219862">
    <property type="component" value="Unassembled WGS sequence"/>
</dbReference>
<feature type="domain" description="BioF2-like acetyltransferase" evidence="1">
    <location>
        <begin position="158"/>
        <end position="304"/>
    </location>
</feature>
<dbReference type="InterPro" id="IPR016181">
    <property type="entry name" value="Acyl_CoA_acyltransferase"/>
</dbReference>
<gene>
    <name evidence="2" type="ORF">PRZ01_13240</name>
</gene>
<accession>A0ABT5KUW7</accession>
<dbReference type="RefSeq" id="WP_273597273.1">
    <property type="nucleotide sequence ID" value="NZ_JAQQXS010000011.1"/>
</dbReference>